<feature type="region of interest" description="Disordered" evidence="1">
    <location>
        <begin position="83"/>
        <end position="133"/>
    </location>
</feature>
<keyword evidence="3" id="KW-1185">Reference proteome</keyword>
<organism evidence="2 3">
    <name type="scientific">Drosophila simulans</name>
    <name type="common">Fruit fly</name>
    <dbReference type="NCBI Taxonomy" id="7240"/>
    <lineage>
        <taxon>Eukaryota</taxon>
        <taxon>Metazoa</taxon>
        <taxon>Ecdysozoa</taxon>
        <taxon>Arthropoda</taxon>
        <taxon>Hexapoda</taxon>
        <taxon>Insecta</taxon>
        <taxon>Pterygota</taxon>
        <taxon>Neoptera</taxon>
        <taxon>Endopterygota</taxon>
        <taxon>Diptera</taxon>
        <taxon>Brachycera</taxon>
        <taxon>Muscomorpha</taxon>
        <taxon>Ephydroidea</taxon>
        <taxon>Drosophilidae</taxon>
        <taxon>Drosophila</taxon>
        <taxon>Sophophora</taxon>
    </lineage>
</organism>
<feature type="compositionally biased region" description="Basic and acidic residues" evidence="1">
    <location>
        <begin position="101"/>
        <end position="116"/>
    </location>
</feature>
<dbReference type="HOGENOM" id="CLU_1908908_0_0_1"/>
<evidence type="ECO:0000313" key="2">
    <source>
        <dbReference type="EMBL" id="EDX11329.1"/>
    </source>
</evidence>
<dbReference type="EMBL" id="CM000363">
    <property type="protein sequence ID" value="EDX11329.1"/>
    <property type="molecule type" value="Genomic_DNA"/>
</dbReference>
<name>B4QJM9_DROSI</name>
<sequence>MTCPCAPHGMPSHRRGTVVQTTTEDADCRRSWELETELEQWPEKCLPGGDTAADDAITPGIFISFWKNPTDSLHPVAEHVPRDWRIGNLPMTQKKPKKKRDASERESEKQILEHQQKSNQTQCNKYTSCSRSS</sequence>
<feature type="region of interest" description="Disordered" evidence="1">
    <location>
        <begin position="1"/>
        <end position="25"/>
    </location>
</feature>
<gene>
    <name evidence="2" type="primary">Dsim\GD14933</name>
    <name evidence="2" type="ORF">Dsim_GD14933</name>
</gene>
<feature type="compositionally biased region" description="Polar residues" evidence="1">
    <location>
        <begin position="117"/>
        <end position="133"/>
    </location>
</feature>
<evidence type="ECO:0000313" key="3">
    <source>
        <dbReference type="Proteomes" id="UP000000304"/>
    </source>
</evidence>
<proteinExistence type="predicted"/>
<dbReference type="Proteomes" id="UP000000304">
    <property type="component" value="Chromosome 3L"/>
</dbReference>
<evidence type="ECO:0000256" key="1">
    <source>
        <dbReference type="SAM" id="MobiDB-lite"/>
    </source>
</evidence>
<dbReference type="AlphaFoldDB" id="B4QJM9"/>
<accession>B4QJM9</accession>
<reference evidence="2 3" key="1">
    <citation type="journal article" date="2007" name="Nature">
        <title>Evolution of genes and genomes on the Drosophila phylogeny.</title>
        <authorList>
            <consortium name="Drosophila 12 Genomes Consortium"/>
            <person name="Clark A.G."/>
            <person name="Eisen M.B."/>
            <person name="Smith D.R."/>
            <person name="Bergman C.M."/>
            <person name="Oliver B."/>
            <person name="Markow T.A."/>
            <person name="Kaufman T.C."/>
            <person name="Kellis M."/>
            <person name="Gelbart W."/>
            <person name="Iyer V.N."/>
            <person name="Pollard D.A."/>
            <person name="Sackton T.B."/>
            <person name="Larracuente A.M."/>
            <person name="Singh N.D."/>
            <person name="Abad J.P."/>
            <person name="Abt D.N."/>
            <person name="Adryan B."/>
            <person name="Aguade M."/>
            <person name="Akashi H."/>
            <person name="Anderson W.W."/>
            <person name="Aquadro C.F."/>
            <person name="Ardell D.H."/>
            <person name="Arguello R."/>
            <person name="Artieri C.G."/>
            <person name="Barbash D.A."/>
            <person name="Barker D."/>
            <person name="Barsanti P."/>
            <person name="Batterham P."/>
            <person name="Batzoglou S."/>
            <person name="Begun D."/>
            <person name="Bhutkar A."/>
            <person name="Blanco E."/>
            <person name="Bosak S.A."/>
            <person name="Bradley R.K."/>
            <person name="Brand A.D."/>
            <person name="Brent M.R."/>
            <person name="Brooks A.N."/>
            <person name="Brown R.H."/>
            <person name="Butlin R.K."/>
            <person name="Caggese C."/>
            <person name="Calvi B.R."/>
            <person name="Bernardo de Carvalho A."/>
            <person name="Caspi A."/>
            <person name="Castrezana S."/>
            <person name="Celniker S.E."/>
            <person name="Chang J.L."/>
            <person name="Chapple C."/>
            <person name="Chatterji S."/>
            <person name="Chinwalla A."/>
            <person name="Civetta A."/>
            <person name="Clifton S.W."/>
            <person name="Comeron J.M."/>
            <person name="Costello J.C."/>
            <person name="Coyne J.A."/>
            <person name="Daub J."/>
            <person name="David R.G."/>
            <person name="Delcher A.L."/>
            <person name="Delehaunty K."/>
            <person name="Do C.B."/>
            <person name="Ebling H."/>
            <person name="Edwards K."/>
            <person name="Eickbush T."/>
            <person name="Evans J.D."/>
            <person name="Filipski A."/>
            <person name="Findeiss S."/>
            <person name="Freyhult E."/>
            <person name="Fulton L."/>
            <person name="Fulton R."/>
            <person name="Garcia A.C."/>
            <person name="Gardiner A."/>
            <person name="Garfield D.A."/>
            <person name="Garvin B.E."/>
            <person name="Gibson G."/>
            <person name="Gilbert D."/>
            <person name="Gnerre S."/>
            <person name="Godfrey J."/>
            <person name="Good R."/>
            <person name="Gotea V."/>
            <person name="Gravely B."/>
            <person name="Greenberg A.J."/>
            <person name="Griffiths-Jones S."/>
            <person name="Gross S."/>
            <person name="Guigo R."/>
            <person name="Gustafson E.A."/>
            <person name="Haerty W."/>
            <person name="Hahn M.W."/>
            <person name="Halligan D.L."/>
            <person name="Halpern A.L."/>
            <person name="Halter G.M."/>
            <person name="Han M.V."/>
            <person name="Heger A."/>
            <person name="Hillier L."/>
            <person name="Hinrichs A.S."/>
            <person name="Holmes I."/>
            <person name="Hoskins R.A."/>
            <person name="Hubisz M.J."/>
            <person name="Hultmark D."/>
            <person name="Huntley M.A."/>
            <person name="Jaffe D.B."/>
            <person name="Jagadeeshan S."/>
            <person name="Jeck W.R."/>
            <person name="Johnson J."/>
            <person name="Jones C.D."/>
            <person name="Jordan W.C."/>
            <person name="Karpen G.H."/>
            <person name="Kataoka E."/>
            <person name="Keightley P.D."/>
            <person name="Kheradpour P."/>
            <person name="Kirkness E.F."/>
            <person name="Koerich L.B."/>
            <person name="Kristiansen K."/>
            <person name="Kudrna D."/>
            <person name="Kulathinal R.J."/>
            <person name="Kumar S."/>
            <person name="Kwok R."/>
            <person name="Lander E."/>
            <person name="Langley C.H."/>
            <person name="Lapoint R."/>
            <person name="Lazzaro B.P."/>
            <person name="Lee S.J."/>
            <person name="Levesque L."/>
            <person name="Li R."/>
            <person name="Lin C.F."/>
            <person name="Lin M.F."/>
            <person name="Lindblad-Toh K."/>
            <person name="Llopart A."/>
            <person name="Long M."/>
            <person name="Low L."/>
            <person name="Lozovsky E."/>
            <person name="Lu J."/>
            <person name="Luo M."/>
            <person name="Machado C.A."/>
            <person name="Makalowski W."/>
            <person name="Marzo M."/>
            <person name="Matsuda M."/>
            <person name="Matzkin L."/>
            <person name="McAllister B."/>
            <person name="McBride C.S."/>
            <person name="McKernan B."/>
            <person name="McKernan K."/>
            <person name="Mendez-Lago M."/>
            <person name="Minx P."/>
            <person name="Mollenhauer M.U."/>
            <person name="Montooth K."/>
            <person name="Mount S.M."/>
            <person name="Mu X."/>
            <person name="Myers E."/>
            <person name="Negre B."/>
            <person name="Newfeld S."/>
            <person name="Nielsen R."/>
            <person name="Noor M.A."/>
            <person name="O'Grady P."/>
            <person name="Pachter L."/>
            <person name="Papaceit M."/>
            <person name="Parisi M.J."/>
            <person name="Parisi M."/>
            <person name="Parts L."/>
            <person name="Pedersen J.S."/>
            <person name="Pesole G."/>
            <person name="Phillippy A.M."/>
            <person name="Ponting C.P."/>
            <person name="Pop M."/>
            <person name="Porcelli D."/>
            <person name="Powell J.R."/>
            <person name="Prohaska S."/>
            <person name="Pruitt K."/>
            <person name="Puig M."/>
            <person name="Quesneville H."/>
            <person name="Ram K.R."/>
            <person name="Rand D."/>
            <person name="Rasmussen M.D."/>
            <person name="Reed L.K."/>
            <person name="Reenan R."/>
            <person name="Reily A."/>
            <person name="Remington K.A."/>
            <person name="Rieger T.T."/>
            <person name="Ritchie M.G."/>
            <person name="Robin C."/>
            <person name="Rogers Y.H."/>
            <person name="Rohde C."/>
            <person name="Rozas J."/>
            <person name="Rubenfield M.J."/>
            <person name="Ruiz A."/>
            <person name="Russo S."/>
            <person name="Salzberg S.L."/>
            <person name="Sanchez-Gracia A."/>
            <person name="Saranga D.J."/>
            <person name="Sato H."/>
            <person name="Schaeffer S.W."/>
            <person name="Schatz M.C."/>
            <person name="Schlenke T."/>
            <person name="Schwartz R."/>
            <person name="Segarra C."/>
            <person name="Singh R.S."/>
            <person name="Sirot L."/>
            <person name="Sirota M."/>
            <person name="Sisneros N.B."/>
            <person name="Smith C.D."/>
            <person name="Smith T.F."/>
            <person name="Spieth J."/>
            <person name="Stage D.E."/>
            <person name="Stark A."/>
            <person name="Stephan W."/>
            <person name="Strausberg R.L."/>
            <person name="Strempel S."/>
            <person name="Sturgill D."/>
            <person name="Sutton G."/>
            <person name="Sutton G.G."/>
            <person name="Tao W."/>
            <person name="Teichmann S."/>
            <person name="Tobari Y.N."/>
            <person name="Tomimura Y."/>
            <person name="Tsolas J.M."/>
            <person name="Valente V.L."/>
            <person name="Venter E."/>
            <person name="Venter J.C."/>
            <person name="Vicario S."/>
            <person name="Vieira F.G."/>
            <person name="Vilella A.J."/>
            <person name="Villasante A."/>
            <person name="Walenz B."/>
            <person name="Wang J."/>
            <person name="Wasserman M."/>
            <person name="Watts T."/>
            <person name="Wilson D."/>
            <person name="Wilson R.K."/>
            <person name="Wing R.A."/>
            <person name="Wolfner M.F."/>
            <person name="Wong A."/>
            <person name="Wong G.K."/>
            <person name="Wu C.I."/>
            <person name="Wu G."/>
            <person name="Yamamoto D."/>
            <person name="Yang H.P."/>
            <person name="Yang S.P."/>
            <person name="Yorke J.A."/>
            <person name="Yoshida K."/>
            <person name="Zdobnov E."/>
            <person name="Zhang P."/>
            <person name="Zhang Y."/>
            <person name="Zimin A.V."/>
            <person name="Baldwin J."/>
            <person name="Abdouelleil A."/>
            <person name="Abdulkadir J."/>
            <person name="Abebe A."/>
            <person name="Abera B."/>
            <person name="Abreu J."/>
            <person name="Acer S.C."/>
            <person name="Aftuck L."/>
            <person name="Alexander A."/>
            <person name="An P."/>
            <person name="Anderson E."/>
            <person name="Anderson S."/>
            <person name="Arachi H."/>
            <person name="Azer M."/>
            <person name="Bachantsang P."/>
            <person name="Barry A."/>
            <person name="Bayul T."/>
            <person name="Berlin A."/>
            <person name="Bessette D."/>
            <person name="Bloom T."/>
            <person name="Blye J."/>
            <person name="Boguslavskiy L."/>
            <person name="Bonnet C."/>
            <person name="Boukhgalter B."/>
            <person name="Bourzgui I."/>
            <person name="Brown A."/>
            <person name="Cahill P."/>
            <person name="Channer S."/>
            <person name="Cheshatsang Y."/>
            <person name="Chuda L."/>
            <person name="Citroen M."/>
            <person name="Collymore A."/>
            <person name="Cooke P."/>
            <person name="Costello M."/>
            <person name="D'Aco K."/>
            <person name="Daza R."/>
            <person name="De Haan G."/>
            <person name="DeGray S."/>
            <person name="DeMaso C."/>
            <person name="Dhargay N."/>
            <person name="Dooley K."/>
            <person name="Dooley E."/>
            <person name="Doricent M."/>
            <person name="Dorje P."/>
            <person name="Dorjee K."/>
            <person name="Dupes A."/>
            <person name="Elong R."/>
            <person name="Falk J."/>
            <person name="Farina A."/>
            <person name="Faro S."/>
            <person name="Ferguson D."/>
            <person name="Fisher S."/>
            <person name="Foley C.D."/>
            <person name="Franke A."/>
            <person name="Friedrich D."/>
            <person name="Gadbois L."/>
            <person name="Gearin G."/>
            <person name="Gearin C.R."/>
            <person name="Giannoukos G."/>
            <person name="Goode T."/>
            <person name="Graham J."/>
            <person name="Grandbois E."/>
            <person name="Grewal S."/>
            <person name="Gyaltsen K."/>
            <person name="Hafez N."/>
            <person name="Hagos B."/>
            <person name="Hall J."/>
            <person name="Henson C."/>
            <person name="Hollinger A."/>
            <person name="Honan T."/>
            <person name="Huard M.D."/>
            <person name="Hughes L."/>
            <person name="Hurhula B."/>
            <person name="Husby M.E."/>
            <person name="Kamat A."/>
            <person name="Kanga B."/>
            <person name="Kashin S."/>
            <person name="Khazanovich D."/>
            <person name="Kisner P."/>
            <person name="Lance K."/>
            <person name="Lara M."/>
            <person name="Lee W."/>
            <person name="Lennon N."/>
            <person name="Letendre F."/>
            <person name="LeVine R."/>
            <person name="Lipovsky A."/>
            <person name="Liu X."/>
            <person name="Liu J."/>
            <person name="Liu S."/>
            <person name="Lokyitsang T."/>
            <person name="Lokyitsang Y."/>
            <person name="Lubonja R."/>
            <person name="Lui A."/>
            <person name="MacDonald P."/>
            <person name="Magnisalis V."/>
            <person name="Maru K."/>
            <person name="Matthews C."/>
            <person name="McCusker W."/>
            <person name="McDonough S."/>
            <person name="Mehta T."/>
            <person name="Meldrim J."/>
            <person name="Meneus L."/>
            <person name="Mihai O."/>
            <person name="Mihalev A."/>
            <person name="Mihova T."/>
            <person name="Mittelman R."/>
            <person name="Mlenga V."/>
            <person name="Montmayeur A."/>
            <person name="Mulrain L."/>
            <person name="Navidi A."/>
            <person name="Naylor J."/>
            <person name="Negash T."/>
            <person name="Nguyen T."/>
            <person name="Nguyen N."/>
            <person name="Nicol R."/>
            <person name="Norbu C."/>
            <person name="Norbu N."/>
            <person name="Novod N."/>
            <person name="O'Neill B."/>
            <person name="Osman S."/>
            <person name="Markiewicz E."/>
            <person name="Oyono O.L."/>
            <person name="Patti C."/>
            <person name="Phunkhang P."/>
            <person name="Pierre F."/>
            <person name="Priest M."/>
            <person name="Raghuraman S."/>
            <person name="Rege F."/>
            <person name="Reyes R."/>
            <person name="Rise C."/>
            <person name="Rogov P."/>
            <person name="Ross K."/>
            <person name="Ryan E."/>
            <person name="Settipalli S."/>
            <person name="Shea T."/>
            <person name="Sherpa N."/>
            <person name="Shi L."/>
            <person name="Shih D."/>
            <person name="Sparrow T."/>
            <person name="Spaulding J."/>
            <person name="Stalker J."/>
            <person name="Stange-Thomann N."/>
            <person name="Stavropoulos S."/>
            <person name="Stone C."/>
            <person name="Strader C."/>
            <person name="Tesfaye S."/>
            <person name="Thomson T."/>
            <person name="Thoulutsang Y."/>
            <person name="Thoulutsang D."/>
            <person name="Topham K."/>
            <person name="Topping I."/>
            <person name="Tsamla T."/>
            <person name="Vassiliev H."/>
            <person name="Vo A."/>
            <person name="Wangchuk T."/>
            <person name="Wangdi T."/>
            <person name="Weiand M."/>
            <person name="Wilkinson J."/>
            <person name="Wilson A."/>
            <person name="Yadav S."/>
            <person name="Young G."/>
            <person name="Yu Q."/>
            <person name="Zembek L."/>
            <person name="Zhong D."/>
            <person name="Zimmer A."/>
            <person name="Zwirko Z."/>
            <person name="Jaffe D.B."/>
            <person name="Alvarez P."/>
            <person name="Brockman W."/>
            <person name="Butler J."/>
            <person name="Chin C."/>
            <person name="Gnerre S."/>
            <person name="Grabherr M."/>
            <person name="Kleber M."/>
            <person name="Mauceli E."/>
            <person name="MacCallum I."/>
        </authorList>
    </citation>
    <scope>NUCLEOTIDE SEQUENCE [LARGE SCALE GENOMIC DNA]</scope>
    <source>
        <strain evidence="3">white501</strain>
    </source>
</reference>
<protein>
    <submittedName>
        <fullName evidence="2">GD14933</fullName>
    </submittedName>
</protein>